<dbReference type="InterPro" id="IPR023695">
    <property type="entry name" value="Thiosulf_sulfurTrfase"/>
</dbReference>
<dbReference type="KEGG" id="tact:SG35_027540"/>
<dbReference type="GO" id="GO:0004792">
    <property type="term" value="F:thiosulfate-cyanide sulfurtransferase activity"/>
    <property type="evidence" value="ECO:0007669"/>
    <property type="project" value="UniProtKB-UniRule"/>
</dbReference>
<evidence type="ECO:0000256" key="2">
    <source>
        <dbReference type="ARBA" id="ARBA00022679"/>
    </source>
</evidence>
<dbReference type="RefSeq" id="WP_044834311.1">
    <property type="nucleotide sequence ID" value="NZ_CP059735.1"/>
</dbReference>
<proteinExistence type="inferred from homology"/>
<dbReference type="SUPFAM" id="SSF52821">
    <property type="entry name" value="Rhodanese/Cell cycle control phosphatase"/>
    <property type="match status" value="1"/>
</dbReference>
<comment type="catalytic activity">
    <reaction evidence="3">
        <text>thiosulfate + hydrogen cyanide = thiocyanate + sulfite + 2 H(+)</text>
        <dbReference type="Rhea" id="RHEA:16881"/>
        <dbReference type="ChEBI" id="CHEBI:15378"/>
        <dbReference type="ChEBI" id="CHEBI:17359"/>
        <dbReference type="ChEBI" id="CHEBI:18022"/>
        <dbReference type="ChEBI" id="CHEBI:18407"/>
        <dbReference type="ChEBI" id="CHEBI:33542"/>
        <dbReference type="EC" id="2.8.1.1"/>
    </reaction>
</comment>
<dbReference type="NCBIfam" id="NF001195">
    <property type="entry name" value="PRK00162.1"/>
    <property type="match status" value="1"/>
</dbReference>
<dbReference type="PROSITE" id="PS50206">
    <property type="entry name" value="RHODANESE_3"/>
    <property type="match status" value="1"/>
</dbReference>
<dbReference type="GO" id="GO:0005737">
    <property type="term" value="C:cytoplasm"/>
    <property type="evidence" value="ECO:0007669"/>
    <property type="project" value="UniProtKB-SubCell"/>
</dbReference>
<dbReference type="PANTHER" id="PTHR43031">
    <property type="entry name" value="FAD-DEPENDENT OXIDOREDUCTASE"/>
    <property type="match status" value="1"/>
</dbReference>
<comment type="catalytic activity">
    <reaction evidence="3">
        <text>thiosulfate + [thioredoxin]-dithiol = [thioredoxin]-disulfide + hydrogen sulfide + sulfite + 2 H(+)</text>
        <dbReference type="Rhea" id="RHEA:83859"/>
        <dbReference type="Rhea" id="RHEA-COMP:10698"/>
        <dbReference type="Rhea" id="RHEA-COMP:10700"/>
        <dbReference type="ChEBI" id="CHEBI:15378"/>
        <dbReference type="ChEBI" id="CHEBI:17359"/>
        <dbReference type="ChEBI" id="CHEBI:29919"/>
        <dbReference type="ChEBI" id="CHEBI:29950"/>
        <dbReference type="ChEBI" id="CHEBI:33542"/>
        <dbReference type="ChEBI" id="CHEBI:50058"/>
    </reaction>
</comment>
<reference evidence="5 6" key="2">
    <citation type="journal article" date="2022" name="Mar. Drugs">
        <title>Bioassay-Guided Fractionation Leads to the Detection of Cholic Acid Generated by the Rare Thalassomonas sp.</title>
        <authorList>
            <person name="Pheiffer F."/>
            <person name="Schneider Y.K."/>
            <person name="Hansen E.H."/>
            <person name="Andersen J.H."/>
            <person name="Isaksson J."/>
            <person name="Busche T."/>
            <person name="R C."/>
            <person name="Kalinowski J."/>
            <person name="Zyl L.V."/>
            <person name="Trindade M."/>
        </authorList>
    </citation>
    <scope>NUCLEOTIDE SEQUENCE [LARGE SCALE GENOMIC DNA]</scope>
    <source>
        <strain evidence="5 6">A5K-106</strain>
    </source>
</reference>
<keyword evidence="1 3" id="KW-0963">Cytoplasm</keyword>
<dbReference type="InterPro" id="IPR036873">
    <property type="entry name" value="Rhodanese-like_dom_sf"/>
</dbReference>
<name>A0AAF0C3H0_9GAMM</name>
<evidence type="ECO:0000313" key="6">
    <source>
        <dbReference type="Proteomes" id="UP000032568"/>
    </source>
</evidence>
<dbReference type="PANTHER" id="PTHR43031:SF6">
    <property type="entry name" value="THIOSULFATE SULFURTRANSFERASE GLPE"/>
    <property type="match status" value="1"/>
</dbReference>
<sequence>MSQDDTRFKHFKTSDLHQVLAGGEFTVVDIRDPASFQAGHIPKAVHLSNESLADFLRSADPDAPVVVCCYHGISSQQAAQYLISQDFTDVYSLDGGFTEWQQVYPDDVEHS</sequence>
<evidence type="ECO:0000259" key="4">
    <source>
        <dbReference type="PROSITE" id="PS50206"/>
    </source>
</evidence>
<gene>
    <name evidence="3 5" type="primary">glpE</name>
    <name evidence="5" type="ORF">SG35_027540</name>
</gene>
<dbReference type="AlphaFoldDB" id="A0AAF0C3H0"/>
<reference evidence="5 6" key="1">
    <citation type="journal article" date="2015" name="Genome Announc.">
        <title>Draft Genome Sequences of Marine Isolates of Thalassomonas viridans and Thalassomonas actiniarum.</title>
        <authorList>
            <person name="Olonade I."/>
            <person name="van Zyl L.J."/>
            <person name="Trindade M."/>
        </authorList>
    </citation>
    <scope>NUCLEOTIDE SEQUENCE [LARGE SCALE GENOMIC DNA]</scope>
    <source>
        <strain evidence="5 6">A5K-106</strain>
    </source>
</reference>
<dbReference type="HAMAP" id="MF_01009">
    <property type="entry name" value="Thiosulf_sulfurtr"/>
    <property type="match status" value="1"/>
</dbReference>
<keyword evidence="6" id="KW-1185">Reference proteome</keyword>
<evidence type="ECO:0000256" key="3">
    <source>
        <dbReference type="HAMAP-Rule" id="MF_01009"/>
    </source>
</evidence>
<dbReference type="Gene3D" id="3.40.250.10">
    <property type="entry name" value="Rhodanese-like domain"/>
    <property type="match status" value="1"/>
</dbReference>
<keyword evidence="2 3" id="KW-0808">Transferase</keyword>
<comment type="function">
    <text evidence="3">Transferase that catalyzes the transfer of sulfur from thiosulfate to thiophilic acceptors such as cyanide or dithiols. May function in a CysM-independent thiosulfate assimilation pathway by catalyzing the conversion of thiosulfate to sulfite, which can then be used for L-cysteine biosynthesis.</text>
</comment>
<dbReference type="SMART" id="SM00450">
    <property type="entry name" value="RHOD"/>
    <property type="match status" value="1"/>
</dbReference>
<protein>
    <recommendedName>
        <fullName evidence="3">Thiosulfate sulfurtransferase GlpE</fullName>
        <ecNumber evidence="3">2.8.1.1</ecNumber>
    </recommendedName>
</protein>
<dbReference type="EMBL" id="CP059735">
    <property type="protein sequence ID" value="WDD98935.1"/>
    <property type="molecule type" value="Genomic_DNA"/>
</dbReference>
<dbReference type="InterPro" id="IPR001763">
    <property type="entry name" value="Rhodanese-like_dom"/>
</dbReference>
<comment type="subcellular location">
    <subcellularLocation>
        <location evidence="3">Cytoplasm</location>
    </subcellularLocation>
</comment>
<evidence type="ECO:0000313" key="5">
    <source>
        <dbReference type="EMBL" id="WDD98935.1"/>
    </source>
</evidence>
<dbReference type="InterPro" id="IPR050229">
    <property type="entry name" value="GlpE_sulfurtransferase"/>
</dbReference>
<accession>A0AAF0C3H0</accession>
<dbReference type="Proteomes" id="UP000032568">
    <property type="component" value="Chromosome"/>
</dbReference>
<evidence type="ECO:0000256" key="1">
    <source>
        <dbReference type="ARBA" id="ARBA00022490"/>
    </source>
</evidence>
<dbReference type="CDD" id="cd01444">
    <property type="entry name" value="GlpE_ST"/>
    <property type="match status" value="1"/>
</dbReference>
<dbReference type="Pfam" id="PF00581">
    <property type="entry name" value="Rhodanese"/>
    <property type="match status" value="1"/>
</dbReference>
<organism evidence="5 6">
    <name type="scientific">Thalassomonas actiniarum</name>
    <dbReference type="NCBI Taxonomy" id="485447"/>
    <lineage>
        <taxon>Bacteria</taxon>
        <taxon>Pseudomonadati</taxon>
        <taxon>Pseudomonadota</taxon>
        <taxon>Gammaproteobacteria</taxon>
        <taxon>Alteromonadales</taxon>
        <taxon>Colwelliaceae</taxon>
        <taxon>Thalassomonas</taxon>
    </lineage>
</organism>
<dbReference type="EC" id="2.8.1.1" evidence="3"/>
<feature type="domain" description="Rhodanese" evidence="4">
    <location>
        <begin position="21"/>
        <end position="109"/>
    </location>
</feature>
<feature type="active site" description="Cysteine persulfide intermediate" evidence="3">
    <location>
        <position position="69"/>
    </location>
</feature>
<comment type="similarity">
    <text evidence="3">Belongs to the GlpE family.</text>
</comment>